<comment type="caution">
    <text evidence="1">The sequence shown here is derived from an EMBL/GenBank/DDBJ whole genome shotgun (WGS) entry which is preliminary data.</text>
</comment>
<protein>
    <submittedName>
        <fullName evidence="1">Uncharacterized protein</fullName>
    </submittedName>
</protein>
<sequence>MTCSNSLEVIMFSSSFGDWDLLHQQSPSVDIPVAAIGGGATESTVAAETEKKRLRAQVTGLEQHIRGTGGQVRDSVGRLPITGSYADPCSPIEAPVVLAKDWRYQAGTWQP</sequence>
<organism evidence="1 2">
    <name type="scientific">Penicillium cf. viridicatum</name>
    <dbReference type="NCBI Taxonomy" id="2972119"/>
    <lineage>
        <taxon>Eukaryota</taxon>
        <taxon>Fungi</taxon>
        <taxon>Dikarya</taxon>
        <taxon>Ascomycota</taxon>
        <taxon>Pezizomycotina</taxon>
        <taxon>Eurotiomycetes</taxon>
        <taxon>Eurotiomycetidae</taxon>
        <taxon>Eurotiales</taxon>
        <taxon>Aspergillaceae</taxon>
        <taxon>Penicillium</taxon>
    </lineage>
</organism>
<gene>
    <name evidence="1" type="ORF">N7449_003851</name>
</gene>
<keyword evidence="2" id="KW-1185">Reference proteome</keyword>
<evidence type="ECO:0000313" key="2">
    <source>
        <dbReference type="Proteomes" id="UP001150942"/>
    </source>
</evidence>
<dbReference type="AlphaFoldDB" id="A0A9W9MXR7"/>
<reference evidence="1" key="1">
    <citation type="submission" date="2022-11" db="EMBL/GenBank/DDBJ databases">
        <authorList>
            <person name="Petersen C."/>
        </authorList>
    </citation>
    <scope>NUCLEOTIDE SEQUENCE</scope>
    <source>
        <strain evidence="1">IBT 20477</strain>
    </source>
</reference>
<proteinExistence type="predicted"/>
<accession>A0A9W9MXR7</accession>
<dbReference type="EMBL" id="JAPQKQ010000002">
    <property type="protein sequence ID" value="KAJ5209472.1"/>
    <property type="molecule type" value="Genomic_DNA"/>
</dbReference>
<reference evidence="1" key="2">
    <citation type="journal article" date="2023" name="IMA Fungus">
        <title>Comparative genomic study of the Penicillium genus elucidates a diverse pangenome and 15 lateral gene transfer events.</title>
        <authorList>
            <person name="Petersen C."/>
            <person name="Sorensen T."/>
            <person name="Nielsen M.R."/>
            <person name="Sondergaard T.E."/>
            <person name="Sorensen J.L."/>
            <person name="Fitzpatrick D.A."/>
            <person name="Frisvad J.C."/>
            <person name="Nielsen K.L."/>
        </authorList>
    </citation>
    <scope>NUCLEOTIDE SEQUENCE</scope>
    <source>
        <strain evidence="1">IBT 20477</strain>
    </source>
</reference>
<evidence type="ECO:0000313" key="1">
    <source>
        <dbReference type="EMBL" id="KAJ5209472.1"/>
    </source>
</evidence>
<dbReference type="Proteomes" id="UP001150942">
    <property type="component" value="Unassembled WGS sequence"/>
</dbReference>
<name>A0A9W9MXR7_9EURO</name>
<dbReference type="OrthoDB" id="10396020at2759"/>